<dbReference type="Pfam" id="PF04191">
    <property type="entry name" value="PEMT"/>
    <property type="match status" value="1"/>
</dbReference>
<keyword evidence="3 5" id="KW-1133">Transmembrane helix</keyword>
<sequence length="187" mass="21608">MNISQISFYIALISGIILIIGIIIDLKNQKINLWPITEASLFGIIELTIWHVFYIATVVFAILTAIPLIEFSIINWVGLILFIIGFCFSIWAIIELNIKESYGVKGEFCSTGPYKYCRNPQSTGIIIHFLGAVLFTYSVLMIILTLIHMILLILLVFAEEPWLHEKYGQDYLEYKEQVPYRFIPYIY</sequence>
<protein>
    <submittedName>
        <fullName evidence="6">DUF1295 domain-containing protein</fullName>
    </submittedName>
</protein>
<dbReference type="EMBL" id="JADPIE010000002">
    <property type="protein sequence ID" value="MBF8436126.1"/>
    <property type="molecule type" value="Genomic_DNA"/>
</dbReference>
<keyword evidence="4 5" id="KW-0472">Membrane</keyword>
<dbReference type="GO" id="GO:0012505">
    <property type="term" value="C:endomembrane system"/>
    <property type="evidence" value="ECO:0007669"/>
    <property type="project" value="UniProtKB-SubCell"/>
</dbReference>
<comment type="subcellular location">
    <subcellularLocation>
        <location evidence="1">Endomembrane system</location>
        <topology evidence="1">Multi-pass membrane protein</topology>
    </subcellularLocation>
</comment>
<organism evidence="6 7">
    <name type="scientific">Halonatronomonas betaini</name>
    <dbReference type="NCBI Taxonomy" id="2778430"/>
    <lineage>
        <taxon>Bacteria</taxon>
        <taxon>Bacillati</taxon>
        <taxon>Bacillota</taxon>
        <taxon>Clostridia</taxon>
        <taxon>Halanaerobiales</taxon>
        <taxon>Halarsenatibacteraceae</taxon>
        <taxon>Halonatronomonas</taxon>
    </lineage>
</organism>
<dbReference type="Gene3D" id="1.20.120.1630">
    <property type="match status" value="1"/>
</dbReference>
<dbReference type="AlphaFoldDB" id="A0A931AU02"/>
<evidence type="ECO:0000256" key="4">
    <source>
        <dbReference type="ARBA" id="ARBA00023136"/>
    </source>
</evidence>
<gene>
    <name evidence="6" type="ORF">I0Q91_03465</name>
</gene>
<evidence type="ECO:0000256" key="5">
    <source>
        <dbReference type="SAM" id="Phobius"/>
    </source>
</evidence>
<keyword evidence="2 5" id="KW-0812">Transmembrane</keyword>
<dbReference type="InterPro" id="IPR052527">
    <property type="entry name" value="Metal_cation-efflux_comp"/>
</dbReference>
<dbReference type="RefSeq" id="WP_270452900.1">
    <property type="nucleotide sequence ID" value="NZ_JADPIE010000002.1"/>
</dbReference>
<feature type="transmembrane region" description="Helical" evidence="5">
    <location>
        <begin position="6"/>
        <end position="26"/>
    </location>
</feature>
<evidence type="ECO:0000256" key="1">
    <source>
        <dbReference type="ARBA" id="ARBA00004127"/>
    </source>
</evidence>
<name>A0A931AU02_9FIRM</name>
<evidence type="ECO:0000313" key="7">
    <source>
        <dbReference type="Proteomes" id="UP000621436"/>
    </source>
</evidence>
<dbReference type="PANTHER" id="PTHR43847:SF1">
    <property type="entry name" value="BLL3993 PROTEIN"/>
    <property type="match status" value="1"/>
</dbReference>
<keyword evidence="7" id="KW-1185">Reference proteome</keyword>
<feature type="transmembrane region" description="Helical" evidence="5">
    <location>
        <begin position="125"/>
        <end position="158"/>
    </location>
</feature>
<dbReference type="Proteomes" id="UP000621436">
    <property type="component" value="Unassembled WGS sequence"/>
</dbReference>
<feature type="transmembrane region" description="Helical" evidence="5">
    <location>
        <begin position="73"/>
        <end position="94"/>
    </location>
</feature>
<dbReference type="PANTHER" id="PTHR43847">
    <property type="entry name" value="BLL3993 PROTEIN"/>
    <property type="match status" value="1"/>
</dbReference>
<evidence type="ECO:0000313" key="6">
    <source>
        <dbReference type="EMBL" id="MBF8436126.1"/>
    </source>
</evidence>
<feature type="transmembrane region" description="Helical" evidence="5">
    <location>
        <begin position="47"/>
        <end position="67"/>
    </location>
</feature>
<evidence type="ECO:0000256" key="3">
    <source>
        <dbReference type="ARBA" id="ARBA00022989"/>
    </source>
</evidence>
<proteinExistence type="predicted"/>
<reference evidence="6" key="1">
    <citation type="submission" date="2020-11" db="EMBL/GenBank/DDBJ databases">
        <title>Halonatronomonas betainensis gen. nov., sp. nov. a novel haloalkaliphilic representative of the family Halanaerobiacae capable of betaine degradation.</title>
        <authorList>
            <person name="Boltyanskaya Y."/>
            <person name="Kevbrin V."/>
            <person name="Detkova E."/>
            <person name="Grouzdev D.S."/>
            <person name="Koziaeva V."/>
            <person name="Zhilina T."/>
        </authorList>
    </citation>
    <scope>NUCLEOTIDE SEQUENCE</scope>
    <source>
        <strain evidence="6">Z-7014</strain>
    </source>
</reference>
<dbReference type="InterPro" id="IPR007318">
    <property type="entry name" value="Phopholipid_MeTrfase"/>
</dbReference>
<accession>A0A931AU02</accession>
<comment type="caution">
    <text evidence="6">The sequence shown here is derived from an EMBL/GenBank/DDBJ whole genome shotgun (WGS) entry which is preliminary data.</text>
</comment>
<evidence type="ECO:0000256" key="2">
    <source>
        <dbReference type="ARBA" id="ARBA00022692"/>
    </source>
</evidence>